<protein>
    <submittedName>
        <fullName evidence="2">Uncharacterized protein</fullName>
    </submittedName>
</protein>
<evidence type="ECO:0000313" key="3">
    <source>
        <dbReference type="Proteomes" id="UP000266906"/>
    </source>
</evidence>
<keyword evidence="3" id="KW-1185">Reference proteome</keyword>
<evidence type="ECO:0000256" key="1">
    <source>
        <dbReference type="SAM" id="MobiDB-lite"/>
    </source>
</evidence>
<dbReference type="RefSeq" id="WP_123818615.1">
    <property type="nucleotide sequence ID" value="NZ_RKQG01000001.1"/>
</dbReference>
<accession>A0A3N4RNN5</accession>
<comment type="caution">
    <text evidence="2">The sequence shown here is derived from an EMBL/GenBank/DDBJ whole genome shotgun (WGS) entry which is preliminary data.</text>
</comment>
<organism evidence="2 3">
    <name type="scientific">Kitasatospora cineracea</name>
    <dbReference type="NCBI Taxonomy" id="88074"/>
    <lineage>
        <taxon>Bacteria</taxon>
        <taxon>Bacillati</taxon>
        <taxon>Actinomycetota</taxon>
        <taxon>Actinomycetes</taxon>
        <taxon>Kitasatosporales</taxon>
        <taxon>Streptomycetaceae</taxon>
        <taxon>Kitasatospora</taxon>
    </lineage>
</organism>
<name>A0A3N4RNN5_9ACTN</name>
<feature type="region of interest" description="Disordered" evidence="1">
    <location>
        <begin position="94"/>
        <end position="189"/>
    </location>
</feature>
<dbReference type="Proteomes" id="UP000266906">
    <property type="component" value="Unassembled WGS sequence"/>
</dbReference>
<gene>
    <name evidence="2" type="ORF">EDD38_3306</name>
</gene>
<evidence type="ECO:0000313" key="2">
    <source>
        <dbReference type="EMBL" id="RPE34963.1"/>
    </source>
</evidence>
<reference evidence="2 3" key="1">
    <citation type="submission" date="2018-11" db="EMBL/GenBank/DDBJ databases">
        <title>Sequencing the genomes of 1000 actinobacteria strains.</title>
        <authorList>
            <person name="Klenk H.-P."/>
        </authorList>
    </citation>
    <scope>NUCLEOTIDE SEQUENCE [LARGE SCALE GENOMIC DNA]</scope>
    <source>
        <strain evidence="2 3">DSM 44781</strain>
    </source>
</reference>
<dbReference type="EMBL" id="RKQG01000001">
    <property type="protein sequence ID" value="RPE34963.1"/>
    <property type="molecule type" value="Genomic_DNA"/>
</dbReference>
<proteinExistence type="predicted"/>
<feature type="compositionally biased region" description="Basic and acidic residues" evidence="1">
    <location>
        <begin position="114"/>
        <end position="124"/>
    </location>
</feature>
<feature type="compositionally biased region" description="Basic and acidic residues" evidence="1">
    <location>
        <begin position="145"/>
        <end position="160"/>
    </location>
</feature>
<dbReference type="AlphaFoldDB" id="A0A3N4RNN5"/>
<sequence>MPWVRLDDRFPSHRKVALLTDKAFRLYVSALCWCSENLTEGQILDRELPVITRVRGARTAAAELEKAGLWDRTADGWVVHDYLEYNPDRAKVQAEREAGKARQQAWRDRKKAKKEAARNGERNATRNGVTDCASDDSGDSSTTATRHDGDTNARETDRANQRSSQVNEIRNAPRNAAPSRPQPLVPPTEVQLASRDAAEQLPMIGPQPRIPANCRPLVDALTASQMVVGWDLGANDWLLIEALIVRCGTPMLVDHARGQWQSARQRPRSGSYFIPGWRSLPNVPAANAAPVEAPRGPLTQNQAKRALFDQAAARLAGGM</sequence>